<dbReference type="PANTHER" id="PTHR46268">
    <property type="entry name" value="STRESS RESPONSE PROTEIN NHAX"/>
    <property type="match status" value="1"/>
</dbReference>
<dbReference type="SUPFAM" id="SSF52402">
    <property type="entry name" value="Adenine nucleotide alpha hydrolases-like"/>
    <property type="match status" value="2"/>
</dbReference>
<dbReference type="Proteomes" id="UP001519295">
    <property type="component" value="Unassembled WGS sequence"/>
</dbReference>
<evidence type="ECO:0000256" key="3">
    <source>
        <dbReference type="ARBA" id="ARBA00022840"/>
    </source>
</evidence>
<comment type="caution">
    <text evidence="5">The sequence shown here is derived from an EMBL/GenBank/DDBJ whole genome shotgun (WGS) entry which is preliminary data.</text>
</comment>
<proteinExistence type="inferred from homology"/>
<keyword evidence="2" id="KW-0547">Nucleotide-binding</keyword>
<feature type="domain" description="UspA" evidence="4">
    <location>
        <begin position="154"/>
        <end position="288"/>
    </location>
</feature>
<dbReference type="PRINTS" id="PR01438">
    <property type="entry name" value="UNVRSLSTRESS"/>
</dbReference>
<accession>A0ABS4VW86</accession>
<dbReference type="RefSeq" id="WP_210028502.1">
    <property type="nucleotide sequence ID" value="NZ_JAGINU010000001.1"/>
</dbReference>
<dbReference type="EMBL" id="JAGINU010000001">
    <property type="protein sequence ID" value="MBP2368164.1"/>
    <property type="molecule type" value="Genomic_DNA"/>
</dbReference>
<feature type="domain" description="UspA" evidence="4">
    <location>
        <begin position="9"/>
        <end position="146"/>
    </location>
</feature>
<evidence type="ECO:0000256" key="1">
    <source>
        <dbReference type="ARBA" id="ARBA00008791"/>
    </source>
</evidence>
<dbReference type="InterPro" id="IPR014729">
    <property type="entry name" value="Rossmann-like_a/b/a_fold"/>
</dbReference>
<organism evidence="5 6">
    <name type="scientific">Pseudonocardia parietis</name>
    <dbReference type="NCBI Taxonomy" id="570936"/>
    <lineage>
        <taxon>Bacteria</taxon>
        <taxon>Bacillati</taxon>
        <taxon>Actinomycetota</taxon>
        <taxon>Actinomycetes</taxon>
        <taxon>Pseudonocardiales</taxon>
        <taxon>Pseudonocardiaceae</taxon>
        <taxon>Pseudonocardia</taxon>
    </lineage>
</organism>
<gene>
    <name evidence="5" type="ORF">JOF36_003860</name>
</gene>
<dbReference type="PANTHER" id="PTHR46268:SF27">
    <property type="entry name" value="UNIVERSAL STRESS PROTEIN RV2623"/>
    <property type="match status" value="1"/>
</dbReference>
<keyword evidence="6" id="KW-1185">Reference proteome</keyword>
<name>A0ABS4VW86_9PSEU</name>
<reference evidence="5 6" key="1">
    <citation type="submission" date="2021-03" db="EMBL/GenBank/DDBJ databases">
        <title>Sequencing the genomes of 1000 actinobacteria strains.</title>
        <authorList>
            <person name="Klenk H.-P."/>
        </authorList>
    </citation>
    <scope>NUCLEOTIDE SEQUENCE [LARGE SCALE GENOMIC DNA]</scope>
    <source>
        <strain evidence="5 6">DSM 45256</strain>
    </source>
</reference>
<evidence type="ECO:0000256" key="2">
    <source>
        <dbReference type="ARBA" id="ARBA00022741"/>
    </source>
</evidence>
<evidence type="ECO:0000313" key="5">
    <source>
        <dbReference type="EMBL" id="MBP2368164.1"/>
    </source>
</evidence>
<comment type="similarity">
    <text evidence="1">Belongs to the universal stress protein A family.</text>
</comment>
<dbReference type="InterPro" id="IPR006016">
    <property type="entry name" value="UspA"/>
</dbReference>
<evidence type="ECO:0000313" key="6">
    <source>
        <dbReference type="Proteomes" id="UP001519295"/>
    </source>
</evidence>
<keyword evidence="3" id="KW-0067">ATP-binding</keyword>
<sequence>MSASQGWPIVVGVDGSASGMDAVRWAAAWAAEQDRPVRLITAVGPAPYQTLGPEALVRENYREAALRAAEQQIQAAAGAAAQVVAVERIRTEIRNGTPAEVLHDESIRASMLVVGNRGRGGFRGLLLGSTGVALAAAVRCPLVVVRGRPAPDGPVVVGVDGSPDSDAALGFAFETAARWGAPLTAVLAGADPVVDPAVAVVIDRALIEREQRELLAQALTGWLAKFPDVEVRGVVAHGSPAAALIEKTPRARLMVVGSRGRGGLAGLVLGSVSQSLLHHAACPVAVVRASGDHLVEP</sequence>
<protein>
    <submittedName>
        <fullName evidence="5">Nucleotide-binding universal stress UspA family protein</fullName>
    </submittedName>
</protein>
<dbReference type="InterPro" id="IPR006015">
    <property type="entry name" value="Universal_stress_UspA"/>
</dbReference>
<dbReference type="Gene3D" id="3.40.50.620">
    <property type="entry name" value="HUPs"/>
    <property type="match status" value="2"/>
</dbReference>
<evidence type="ECO:0000259" key="4">
    <source>
        <dbReference type="Pfam" id="PF00582"/>
    </source>
</evidence>
<dbReference type="Pfam" id="PF00582">
    <property type="entry name" value="Usp"/>
    <property type="match status" value="2"/>
</dbReference>